<accession>A0A3E2B3Z7</accession>
<name>A0A3E2B3Z7_9FIRM</name>
<evidence type="ECO:0000256" key="1">
    <source>
        <dbReference type="SAM" id="MobiDB-lite"/>
    </source>
</evidence>
<evidence type="ECO:0000313" key="3">
    <source>
        <dbReference type="Proteomes" id="UP000260649"/>
    </source>
</evidence>
<feature type="region of interest" description="Disordered" evidence="1">
    <location>
        <begin position="29"/>
        <end position="49"/>
    </location>
</feature>
<dbReference type="GeneID" id="97995253"/>
<dbReference type="AlphaFoldDB" id="A0A3E2B3Z7"/>
<dbReference type="OrthoDB" id="1667378at2"/>
<dbReference type="RefSeq" id="WP_117142105.1">
    <property type="nucleotide sequence ID" value="NZ_CAKXKJ010000002.1"/>
</dbReference>
<keyword evidence="3" id="KW-1185">Reference proteome</keyword>
<protein>
    <submittedName>
        <fullName evidence="2">rRNA biogenesis protein rrp5</fullName>
    </submittedName>
</protein>
<sequence>MSKIKLLLDVVEDMRSLADSLQSLADAMTQGEAPEAEPVQKAAPSPPKEPAVTLEQVRAVLAEKSHDGKTEAVRELLQKYGAPKLSSVDPKHYPALLKDAEVL</sequence>
<proteinExistence type="predicted"/>
<comment type="caution">
    <text evidence="2">The sequence shown here is derived from an EMBL/GenBank/DDBJ whole genome shotgun (WGS) entry which is preliminary data.</text>
</comment>
<evidence type="ECO:0000313" key="2">
    <source>
        <dbReference type="EMBL" id="RFT06721.1"/>
    </source>
</evidence>
<dbReference type="Proteomes" id="UP000260649">
    <property type="component" value="Unassembled WGS sequence"/>
</dbReference>
<organism evidence="2 3">
    <name type="scientific">Evtepia gabavorous</name>
    <dbReference type="NCBI Taxonomy" id="2211183"/>
    <lineage>
        <taxon>Bacteria</taxon>
        <taxon>Bacillati</taxon>
        <taxon>Bacillota</taxon>
        <taxon>Clostridia</taxon>
        <taxon>Eubacteriales</taxon>
        <taxon>Evtepia</taxon>
    </lineage>
</organism>
<reference evidence="2 3" key="1">
    <citation type="submission" date="2018-07" db="EMBL/GenBank/DDBJ databases">
        <title>GABA Modulating Bacteria of the Human Gut Microbiota.</title>
        <authorList>
            <person name="Strandwitz P."/>
            <person name="Kim K.H."/>
            <person name="Terekhova D."/>
            <person name="Liu J.K."/>
            <person name="Sharma A."/>
            <person name="Levering J."/>
            <person name="Mcdonald D."/>
            <person name="Dietrich D."/>
            <person name="Ramadhar T.R."/>
            <person name="Lekbua A."/>
            <person name="Mroue N."/>
            <person name="Liston C."/>
            <person name="Stewart E.J."/>
            <person name="Dubin M.J."/>
            <person name="Zengler K."/>
            <person name="Knight R."/>
            <person name="Gilbert J.A."/>
            <person name="Clardy J."/>
            <person name="Lewis K."/>
        </authorList>
    </citation>
    <scope>NUCLEOTIDE SEQUENCE [LARGE SCALE GENOMIC DNA]</scope>
    <source>
        <strain evidence="2 3">KLE1738</strain>
    </source>
</reference>
<gene>
    <name evidence="2" type="ORF">DV520_05830</name>
</gene>
<dbReference type="EMBL" id="QQRQ01000007">
    <property type="protein sequence ID" value="RFT06721.1"/>
    <property type="molecule type" value="Genomic_DNA"/>
</dbReference>